<sequence>MAADHRVVARWGWWAVVEHHIHRMRRYLVTLLVTGIGSPVVYLLGLGAGLGVLVDGGSGIEGVPYLTFIAPALVMSTVMLTSSQENTYGVFGGFKWFNTFTAMRLTPISPAQMAVGVQVAALLRVVPVIAFYLAALVLFGIADPLRALALLPVGLLLSVAFGFAVMAWVATQKDDRGQLSFIERFVVVPLTLFSGTYFPLDTLPGYLQPIGWISPLWHAAELGRWAMYGHVLSAARVATHVGFLLLVAAVGAWSSIRTFRRRLDE</sequence>
<name>A0A1C0ARN3_9ACTN</name>
<evidence type="ECO:0000256" key="6">
    <source>
        <dbReference type="RuleBase" id="RU361157"/>
    </source>
</evidence>
<evidence type="ECO:0000256" key="5">
    <source>
        <dbReference type="ARBA" id="ARBA00023251"/>
    </source>
</evidence>
<dbReference type="InterPro" id="IPR013525">
    <property type="entry name" value="ABC2_TM"/>
</dbReference>
<keyword evidence="6" id="KW-1003">Cell membrane</keyword>
<feature type="transmembrane region" description="Helical" evidence="6">
    <location>
        <begin position="148"/>
        <end position="169"/>
    </location>
</feature>
<evidence type="ECO:0000313" key="9">
    <source>
        <dbReference type="Proteomes" id="UP000093501"/>
    </source>
</evidence>
<keyword evidence="2 6" id="KW-0812">Transmembrane</keyword>
<evidence type="ECO:0000256" key="2">
    <source>
        <dbReference type="ARBA" id="ARBA00022692"/>
    </source>
</evidence>
<evidence type="ECO:0000313" key="8">
    <source>
        <dbReference type="EMBL" id="OCL37068.1"/>
    </source>
</evidence>
<organism evidence="8 9">
    <name type="scientific">Tessaracoccus lapidicaptus</name>
    <dbReference type="NCBI Taxonomy" id="1427523"/>
    <lineage>
        <taxon>Bacteria</taxon>
        <taxon>Bacillati</taxon>
        <taxon>Actinomycetota</taxon>
        <taxon>Actinomycetes</taxon>
        <taxon>Propionibacteriales</taxon>
        <taxon>Propionibacteriaceae</taxon>
        <taxon>Tessaracoccus</taxon>
    </lineage>
</organism>
<proteinExistence type="inferred from homology"/>
<feature type="transmembrane region" description="Helical" evidence="6">
    <location>
        <begin position="181"/>
        <end position="200"/>
    </location>
</feature>
<dbReference type="AlphaFoldDB" id="A0A1C0ARN3"/>
<dbReference type="InterPro" id="IPR047817">
    <property type="entry name" value="ABC2_TM_bact-type"/>
</dbReference>
<feature type="transmembrane region" description="Helical" evidence="6">
    <location>
        <begin position="121"/>
        <end position="142"/>
    </location>
</feature>
<dbReference type="GO" id="GO:0043190">
    <property type="term" value="C:ATP-binding cassette (ABC) transporter complex"/>
    <property type="evidence" value="ECO:0007669"/>
    <property type="project" value="InterPro"/>
</dbReference>
<keyword evidence="9" id="KW-1185">Reference proteome</keyword>
<dbReference type="PROSITE" id="PS51012">
    <property type="entry name" value="ABC_TM2"/>
    <property type="match status" value="1"/>
</dbReference>
<feature type="transmembrane region" description="Helical" evidence="6">
    <location>
        <begin position="27"/>
        <end position="50"/>
    </location>
</feature>
<dbReference type="PANTHER" id="PTHR43229:SF2">
    <property type="entry name" value="NODULATION PROTEIN J"/>
    <property type="match status" value="1"/>
</dbReference>
<dbReference type="InterPro" id="IPR051784">
    <property type="entry name" value="Nod_factor_ABC_transporter"/>
</dbReference>
<gene>
    <name evidence="8" type="ORF">BCR15_12205</name>
</gene>
<reference evidence="9" key="1">
    <citation type="submission" date="2016-07" db="EMBL/GenBank/DDBJ databases">
        <authorList>
            <person name="Florea S."/>
            <person name="Webb J.S."/>
            <person name="Jaromczyk J."/>
            <person name="Schardl C.L."/>
        </authorList>
    </citation>
    <scope>NUCLEOTIDE SEQUENCE [LARGE SCALE GENOMIC DNA]</scope>
    <source>
        <strain evidence="9">IPBSL-7</strain>
    </source>
</reference>
<dbReference type="PIRSF" id="PIRSF006648">
    <property type="entry name" value="DrrB"/>
    <property type="match status" value="1"/>
</dbReference>
<dbReference type="GO" id="GO:0140359">
    <property type="term" value="F:ABC-type transporter activity"/>
    <property type="evidence" value="ECO:0007669"/>
    <property type="project" value="InterPro"/>
</dbReference>
<dbReference type="PANTHER" id="PTHR43229">
    <property type="entry name" value="NODULATION PROTEIN J"/>
    <property type="match status" value="1"/>
</dbReference>
<keyword evidence="4 6" id="KW-0472">Membrane</keyword>
<evidence type="ECO:0000256" key="3">
    <source>
        <dbReference type="ARBA" id="ARBA00022989"/>
    </source>
</evidence>
<evidence type="ECO:0000256" key="1">
    <source>
        <dbReference type="ARBA" id="ARBA00004141"/>
    </source>
</evidence>
<evidence type="ECO:0000256" key="4">
    <source>
        <dbReference type="ARBA" id="ARBA00023136"/>
    </source>
</evidence>
<dbReference type="GO" id="GO:0046677">
    <property type="term" value="P:response to antibiotic"/>
    <property type="evidence" value="ECO:0007669"/>
    <property type="project" value="UniProtKB-KW"/>
</dbReference>
<dbReference type="Proteomes" id="UP000093501">
    <property type="component" value="Unassembled WGS sequence"/>
</dbReference>
<comment type="caution">
    <text evidence="8">The sequence shown here is derived from an EMBL/GenBank/DDBJ whole genome shotgun (WGS) entry which is preliminary data.</text>
</comment>
<protein>
    <recommendedName>
        <fullName evidence="6">Transport permease protein</fullName>
    </recommendedName>
</protein>
<dbReference type="InterPro" id="IPR000412">
    <property type="entry name" value="ABC_2_transport"/>
</dbReference>
<comment type="similarity">
    <text evidence="6">Belongs to the ABC-2 integral membrane protein family.</text>
</comment>
<dbReference type="Pfam" id="PF01061">
    <property type="entry name" value="ABC2_membrane"/>
    <property type="match status" value="1"/>
</dbReference>
<evidence type="ECO:0000259" key="7">
    <source>
        <dbReference type="PROSITE" id="PS51012"/>
    </source>
</evidence>
<keyword evidence="5" id="KW-0046">Antibiotic resistance</keyword>
<dbReference type="PRINTS" id="PR00164">
    <property type="entry name" value="ABC2TRNSPORT"/>
</dbReference>
<comment type="subcellular location">
    <subcellularLocation>
        <location evidence="6">Cell membrane</location>
        <topology evidence="6">Multi-pass membrane protein</topology>
    </subcellularLocation>
    <subcellularLocation>
        <location evidence="1">Membrane</location>
        <topology evidence="1">Multi-pass membrane protein</topology>
    </subcellularLocation>
</comment>
<feature type="transmembrane region" description="Helical" evidence="6">
    <location>
        <begin position="237"/>
        <end position="256"/>
    </location>
</feature>
<feature type="transmembrane region" description="Helical" evidence="6">
    <location>
        <begin position="62"/>
        <end position="81"/>
    </location>
</feature>
<keyword evidence="3 6" id="KW-1133">Transmembrane helix</keyword>
<dbReference type="EMBL" id="MBQD01000003">
    <property type="protein sequence ID" value="OCL37068.1"/>
    <property type="molecule type" value="Genomic_DNA"/>
</dbReference>
<feature type="domain" description="ABC transmembrane type-2" evidence="7">
    <location>
        <begin position="30"/>
        <end position="262"/>
    </location>
</feature>
<accession>A0A1C0ARN3</accession>
<keyword evidence="6" id="KW-0813">Transport</keyword>